<dbReference type="RefSeq" id="WP_063375160.1">
    <property type="nucleotide sequence ID" value="NZ_AUXT01000001.1"/>
</dbReference>
<name>A0A167I2R3_9GAMM</name>
<evidence type="ECO:0000313" key="2">
    <source>
        <dbReference type="Proteomes" id="UP000076587"/>
    </source>
</evidence>
<accession>A0A167I2R3</accession>
<dbReference type="OrthoDB" id="6311977at2"/>
<organism evidence="1 2">
    <name type="scientific">Pseudoalteromonas luteoviolacea NCIMB 1942</name>
    <dbReference type="NCBI Taxonomy" id="1365253"/>
    <lineage>
        <taxon>Bacteria</taxon>
        <taxon>Pseudomonadati</taxon>
        <taxon>Pseudomonadota</taxon>
        <taxon>Gammaproteobacteria</taxon>
        <taxon>Alteromonadales</taxon>
        <taxon>Pseudoalteromonadaceae</taxon>
        <taxon>Pseudoalteromonas</taxon>
    </lineage>
</organism>
<gene>
    <name evidence="1" type="ORF">N482_00115</name>
</gene>
<proteinExistence type="predicted"/>
<protein>
    <submittedName>
        <fullName evidence="1">Uncharacterized protein</fullName>
    </submittedName>
</protein>
<evidence type="ECO:0000313" key="1">
    <source>
        <dbReference type="EMBL" id="KZN58823.1"/>
    </source>
</evidence>
<comment type="caution">
    <text evidence="1">The sequence shown here is derived from an EMBL/GenBank/DDBJ whole genome shotgun (WGS) entry which is preliminary data.</text>
</comment>
<dbReference type="AlphaFoldDB" id="A0A167I2R3"/>
<dbReference type="Proteomes" id="UP000076587">
    <property type="component" value="Unassembled WGS sequence"/>
</dbReference>
<dbReference type="EMBL" id="AUXT01000001">
    <property type="protein sequence ID" value="KZN58823.1"/>
    <property type="molecule type" value="Genomic_DNA"/>
</dbReference>
<reference evidence="1 2" key="1">
    <citation type="submission" date="2013-07" db="EMBL/GenBank/DDBJ databases">
        <title>Comparative Genomic and Metabolomic Analysis of Twelve Strains of Pseudoalteromonas luteoviolacea.</title>
        <authorList>
            <person name="Vynne N.G."/>
            <person name="Mansson M."/>
            <person name="Gram L."/>
        </authorList>
    </citation>
    <scope>NUCLEOTIDE SEQUENCE [LARGE SCALE GENOMIC DNA]</scope>
    <source>
        <strain evidence="1 2">NCIMB 1942</strain>
    </source>
</reference>
<sequence length="111" mass="12549">MSGSYSLKVSAQSHFEIMRVFEINQTLTSPTQFRVSFDVQLSEIQNSKYQGNTTLYTYLIVEFDDGSQVQVYTSKADNISQEPGSIHLTSLQHYLTTNILNMSQHTGICIC</sequence>
<dbReference type="PATRIC" id="fig|1365253.3.peg.24"/>